<dbReference type="SUPFAM" id="SSF53271">
    <property type="entry name" value="PRTase-like"/>
    <property type="match status" value="1"/>
</dbReference>
<sequence>MTFDANDAATGSDASRREILTWDEFGDAARSLASDVLRAGFTPDVVIAIARGGLLLAGAIAYALGTKACGSINVEFYSGIDERLPEPVLHPPMLDAPALVGKRVLLVDDVSDSGRTLAKVLALLTDAGAEVQSATLYTKSHTVLEPDFSYRRTDDWIVFPWSALPPVELAAANPGTGAASAEGTA</sequence>
<keyword evidence="5" id="KW-1185">Reference proteome</keyword>
<evidence type="ECO:0000256" key="1">
    <source>
        <dbReference type="ARBA" id="ARBA00022676"/>
    </source>
</evidence>
<dbReference type="InterPro" id="IPR029057">
    <property type="entry name" value="PRTase-like"/>
</dbReference>
<dbReference type="AlphaFoldDB" id="A0A4V1QWQ2"/>
<dbReference type="PANTHER" id="PTHR43363:SF1">
    <property type="entry name" value="HYPOXANTHINE-GUANINE PHOSPHORIBOSYLTRANSFERASE"/>
    <property type="match status" value="1"/>
</dbReference>
<dbReference type="RefSeq" id="WP_129522599.1">
    <property type="nucleotide sequence ID" value="NZ_SDPN01000075.1"/>
</dbReference>
<keyword evidence="2 4" id="KW-0808">Transferase</keyword>
<dbReference type="CDD" id="cd06223">
    <property type="entry name" value="PRTases_typeI"/>
    <property type="match status" value="1"/>
</dbReference>
<gene>
    <name evidence="4" type="ORF">ESP51_19870</name>
</gene>
<dbReference type="EMBL" id="SDPN01000075">
    <property type="protein sequence ID" value="RXZ66946.1"/>
    <property type="molecule type" value="Genomic_DNA"/>
</dbReference>
<dbReference type="PANTHER" id="PTHR43363">
    <property type="entry name" value="HYPOXANTHINE PHOSPHORIBOSYLTRANSFERASE"/>
    <property type="match status" value="1"/>
</dbReference>
<dbReference type="OrthoDB" id="307631at2"/>
<comment type="caution">
    <text evidence="4">The sequence shown here is derived from an EMBL/GenBank/DDBJ whole genome shotgun (WGS) entry which is preliminary data.</text>
</comment>
<evidence type="ECO:0000256" key="2">
    <source>
        <dbReference type="ARBA" id="ARBA00022679"/>
    </source>
</evidence>
<proteinExistence type="predicted"/>
<name>A0A4V1QWQ2_9MICO</name>
<organism evidence="4 5">
    <name type="scientific">Agromyces albus</name>
    <dbReference type="NCBI Taxonomy" id="205332"/>
    <lineage>
        <taxon>Bacteria</taxon>
        <taxon>Bacillati</taxon>
        <taxon>Actinomycetota</taxon>
        <taxon>Actinomycetes</taxon>
        <taxon>Micrococcales</taxon>
        <taxon>Microbacteriaceae</taxon>
        <taxon>Agromyces</taxon>
    </lineage>
</organism>
<dbReference type="Gene3D" id="3.40.50.2020">
    <property type="match status" value="1"/>
</dbReference>
<evidence type="ECO:0000313" key="5">
    <source>
        <dbReference type="Proteomes" id="UP000293865"/>
    </source>
</evidence>
<evidence type="ECO:0000313" key="4">
    <source>
        <dbReference type="EMBL" id="RXZ66946.1"/>
    </source>
</evidence>
<dbReference type="InterPro" id="IPR000836">
    <property type="entry name" value="PRTase_dom"/>
</dbReference>
<dbReference type="GO" id="GO:0016757">
    <property type="term" value="F:glycosyltransferase activity"/>
    <property type="evidence" value="ECO:0007669"/>
    <property type="project" value="UniProtKB-KW"/>
</dbReference>
<accession>A0A4V1QWQ2</accession>
<feature type="domain" description="Phosphoribosyltransferase" evidence="3">
    <location>
        <begin position="17"/>
        <end position="162"/>
    </location>
</feature>
<protein>
    <submittedName>
        <fullName evidence="4">Phosphoribosyltransferase</fullName>
    </submittedName>
</protein>
<dbReference type="Pfam" id="PF00156">
    <property type="entry name" value="Pribosyltran"/>
    <property type="match status" value="1"/>
</dbReference>
<keyword evidence="1 4" id="KW-0328">Glycosyltransferase</keyword>
<dbReference type="Proteomes" id="UP000293865">
    <property type="component" value="Unassembled WGS sequence"/>
</dbReference>
<reference evidence="4 5" key="1">
    <citation type="submission" date="2019-01" db="EMBL/GenBank/DDBJ databases">
        <title>Agromyces.</title>
        <authorList>
            <person name="Li J."/>
        </authorList>
    </citation>
    <scope>NUCLEOTIDE SEQUENCE [LARGE SCALE GENOMIC DNA]</scope>
    <source>
        <strain evidence="4 5">DSM 15934</strain>
    </source>
</reference>
<evidence type="ECO:0000259" key="3">
    <source>
        <dbReference type="Pfam" id="PF00156"/>
    </source>
</evidence>